<accession>A0AA36CJL2</accession>
<dbReference type="EMBL" id="CATQJA010002278">
    <property type="protein sequence ID" value="CAJ0570262.1"/>
    <property type="molecule type" value="Genomic_DNA"/>
</dbReference>
<dbReference type="Proteomes" id="UP001177023">
    <property type="component" value="Unassembled WGS sequence"/>
</dbReference>
<comment type="caution">
    <text evidence="2">The sequence shown here is derived from an EMBL/GenBank/DDBJ whole genome shotgun (WGS) entry which is preliminary data.</text>
</comment>
<organism evidence="2 3">
    <name type="scientific">Mesorhabditis spiculigera</name>
    <dbReference type="NCBI Taxonomy" id="96644"/>
    <lineage>
        <taxon>Eukaryota</taxon>
        <taxon>Metazoa</taxon>
        <taxon>Ecdysozoa</taxon>
        <taxon>Nematoda</taxon>
        <taxon>Chromadorea</taxon>
        <taxon>Rhabditida</taxon>
        <taxon>Rhabditina</taxon>
        <taxon>Rhabditomorpha</taxon>
        <taxon>Rhabditoidea</taxon>
        <taxon>Rhabditidae</taxon>
        <taxon>Mesorhabditinae</taxon>
        <taxon>Mesorhabditis</taxon>
    </lineage>
</organism>
<feature type="transmembrane region" description="Helical" evidence="1">
    <location>
        <begin position="48"/>
        <end position="66"/>
    </location>
</feature>
<feature type="non-terminal residue" evidence="2">
    <location>
        <position position="1"/>
    </location>
</feature>
<evidence type="ECO:0000256" key="1">
    <source>
        <dbReference type="SAM" id="Phobius"/>
    </source>
</evidence>
<dbReference type="AlphaFoldDB" id="A0AA36CJL2"/>
<evidence type="ECO:0000313" key="2">
    <source>
        <dbReference type="EMBL" id="CAJ0570262.1"/>
    </source>
</evidence>
<proteinExistence type="predicted"/>
<reference evidence="2" key="1">
    <citation type="submission" date="2023-06" db="EMBL/GenBank/DDBJ databases">
        <authorList>
            <person name="Delattre M."/>
        </authorList>
    </citation>
    <scope>NUCLEOTIDE SEQUENCE</scope>
    <source>
        <strain evidence="2">AF72</strain>
    </source>
</reference>
<keyword evidence="1" id="KW-1133">Transmembrane helix</keyword>
<evidence type="ECO:0000313" key="3">
    <source>
        <dbReference type="Proteomes" id="UP001177023"/>
    </source>
</evidence>
<keyword evidence="1" id="KW-0812">Transmembrane</keyword>
<keyword evidence="1" id="KW-0472">Membrane</keyword>
<keyword evidence="3" id="KW-1185">Reference proteome</keyword>
<sequence length="67" mass="7407">MELVRYSKCPVPCDEDGMCYGLKGYSFPVICSNLESNFLAVATNYSPSSSDLVFVVAFVLLVAYLLR</sequence>
<gene>
    <name evidence="2" type="ORF">MSPICULIGERA_LOCUS8706</name>
</gene>
<protein>
    <submittedName>
        <fullName evidence="2">Uncharacterized protein</fullName>
    </submittedName>
</protein>
<name>A0AA36CJL2_9BILA</name>